<dbReference type="RefSeq" id="WP_129469183.1">
    <property type="nucleotide sequence ID" value="NZ_SAWZ01000001.1"/>
</dbReference>
<proteinExistence type="predicted"/>
<protein>
    <submittedName>
        <fullName evidence="2">Uncharacterized protein</fullName>
    </submittedName>
</protein>
<feature type="chain" id="PRO_5021019155" evidence="1">
    <location>
        <begin position="28"/>
        <end position="192"/>
    </location>
</feature>
<comment type="caution">
    <text evidence="2">The sequence shown here is derived from an EMBL/GenBank/DDBJ whole genome shotgun (WGS) entry which is preliminary data.</text>
</comment>
<feature type="signal peptide" evidence="1">
    <location>
        <begin position="1"/>
        <end position="27"/>
    </location>
</feature>
<evidence type="ECO:0000256" key="1">
    <source>
        <dbReference type="SAM" id="SignalP"/>
    </source>
</evidence>
<dbReference type="OrthoDB" id="7171092at2"/>
<sequence length="192" mass="20484">MHAQHIRFHGTASIHRALRTCMLLALACLCGVLAPGALTLAQAGERCFGAVGQACGAWTNNSAMPSMAFCVHTNGIGTHQGVCLINGGSMAHDPCCAASPNGEMCGGNGSSGRNACKVEWNRAVSRTLWGYNWKRVLDVTRVNDSGVVERPLYCARPGRGVHKNDEAFCCSGSARPAKWWERVGRPNLNVCL</sequence>
<dbReference type="Proteomes" id="UP000289784">
    <property type="component" value="Unassembled WGS sequence"/>
</dbReference>
<dbReference type="AlphaFoldDB" id="A0A4Q1JZV3"/>
<gene>
    <name evidence="2" type="ORF">EPA99_00190</name>
</gene>
<reference evidence="2 3" key="1">
    <citation type="submission" date="2019-01" db="EMBL/GenBank/DDBJ databases">
        <title>Pseudoxanthomonas composti sp. nov., isolated from compost.</title>
        <authorList>
            <person name="Yang G."/>
        </authorList>
    </citation>
    <scope>NUCLEOTIDE SEQUENCE [LARGE SCALE GENOMIC DNA]</scope>
    <source>
        <strain evidence="2 3">GSS15</strain>
    </source>
</reference>
<evidence type="ECO:0000313" key="2">
    <source>
        <dbReference type="EMBL" id="RXR08291.1"/>
    </source>
</evidence>
<keyword evidence="1" id="KW-0732">Signal</keyword>
<name>A0A4Q1JZV3_9GAMM</name>
<keyword evidence="3" id="KW-1185">Reference proteome</keyword>
<dbReference type="EMBL" id="SAWZ01000001">
    <property type="protein sequence ID" value="RXR08291.1"/>
    <property type="molecule type" value="Genomic_DNA"/>
</dbReference>
<accession>A0A4Q1JZV3</accession>
<organism evidence="2 3">
    <name type="scientific">Pseudoxanthomonas composti</name>
    <dbReference type="NCBI Taxonomy" id="2137479"/>
    <lineage>
        <taxon>Bacteria</taxon>
        <taxon>Pseudomonadati</taxon>
        <taxon>Pseudomonadota</taxon>
        <taxon>Gammaproteobacteria</taxon>
        <taxon>Lysobacterales</taxon>
        <taxon>Lysobacteraceae</taxon>
        <taxon>Pseudoxanthomonas</taxon>
    </lineage>
</organism>
<evidence type="ECO:0000313" key="3">
    <source>
        <dbReference type="Proteomes" id="UP000289784"/>
    </source>
</evidence>